<proteinExistence type="predicted"/>
<dbReference type="AlphaFoldDB" id="A0A0F9GTA2"/>
<dbReference type="EMBL" id="LAZR01019079">
    <property type="protein sequence ID" value="KKL93861.1"/>
    <property type="molecule type" value="Genomic_DNA"/>
</dbReference>
<accession>A0A0F9GTA2</accession>
<name>A0A0F9GTA2_9ZZZZ</name>
<protein>
    <recommendedName>
        <fullName evidence="2">Bacterial Pleckstrin homology domain-containing protein</fullName>
    </recommendedName>
</protein>
<sequence length="117" mass="13346">MGIILGVISLFIFLVYWNYRGLQITLTNNQLEVAYGIFNHKRFPLNKITSCNITKANFRTYGGIGIRFGVDGSWAYNTDFGEAIKLTFQNGRPFVFSTKNPQKICNLIHELFGENSK</sequence>
<organism evidence="1">
    <name type="scientific">marine sediment metagenome</name>
    <dbReference type="NCBI Taxonomy" id="412755"/>
    <lineage>
        <taxon>unclassified sequences</taxon>
        <taxon>metagenomes</taxon>
        <taxon>ecological metagenomes</taxon>
    </lineage>
</organism>
<gene>
    <name evidence="1" type="ORF">LCGC14_1870460</name>
</gene>
<comment type="caution">
    <text evidence="1">The sequence shown here is derived from an EMBL/GenBank/DDBJ whole genome shotgun (WGS) entry which is preliminary data.</text>
</comment>
<reference evidence="1" key="1">
    <citation type="journal article" date="2015" name="Nature">
        <title>Complex archaea that bridge the gap between prokaryotes and eukaryotes.</title>
        <authorList>
            <person name="Spang A."/>
            <person name="Saw J.H."/>
            <person name="Jorgensen S.L."/>
            <person name="Zaremba-Niedzwiedzka K."/>
            <person name="Martijn J."/>
            <person name="Lind A.E."/>
            <person name="van Eijk R."/>
            <person name="Schleper C."/>
            <person name="Guy L."/>
            <person name="Ettema T.J."/>
        </authorList>
    </citation>
    <scope>NUCLEOTIDE SEQUENCE</scope>
</reference>
<evidence type="ECO:0008006" key="2">
    <source>
        <dbReference type="Google" id="ProtNLM"/>
    </source>
</evidence>
<evidence type="ECO:0000313" key="1">
    <source>
        <dbReference type="EMBL" id="KKL93861.1"/>
    </source>
</evidence>